<dbReference type="Proteomes" id="UP000037460">
    <property type="component" value="Unassembled WGS sequence"/>
</dbReference>
<name>A0A0M0JUM3_9EUKA</name>
<protein>
    <submittedName>
        <fullName evidence="1">Uncharacterized protein</fullName>
    </submittedName>
</protein>
<comment type="caution">
    <text evidence="1">The sequence shown here is derived from an EMBL/GenBank/DDBJ whole genome shotgun (WGS) entry which is preliminary data.</text>
</comment>
<accession>A0A0M0JUM3</accession>
<evidence type="ECO:0000313" key="2">
    <source>
        <dbReference type="Proteomes" id="UP000037460"/>
    </source>
</evidence>
<reference evidence="2" key="1">
    <citation type="journal article" date="2015" name="PLoS Genet.">
        <title>Genome Sequence and Transcriptome Analyses of Chrysochromulina tobin: Metabolic Tools for Enhanced Algal Fitness in the Prominent Order Prymnesiales (Haptophyceae).</title>
        <authorList>
            <person name="Hovde B.T."/>
            <person name="Deodato C.R."/>
            <person name="Hunsperger H.M."/>
            <person name="Ryken S.A."/>
            <person name="Yost W."/>
            <person name="Jha R.K."/>
            <person name="Patterson J."/>
            <person name="Monnat R.J. Jr."/>
            <person name="Barlow S.B."/>
            <person name="Starkenburg S.R."/>
            <person name="Cattolico R.A."/>
        </authorList>
    </citation>
    <scope>NUCLEOTIDE SEQUENCE</scope>
    <source>
        <strain evidence="2">CCMP291</strain>
    </source>
</reference>
<keyword evidence="2" id="KW-1185">Reference proteome</keyword>
<gene>
    <name evidence="1" type="ORF">Ctob_013519</name>
</gene>
<dbReference type="AlphaFoldDB" id="A0A0M0JUM3"/>
<evidence type="ECO:0000313" key="1">
    <source>
        <dbReference type="EMBL" id="KOO30259.1"/>
    </source>
</evidence>
<proteinExistence type="predicted"/>
<sequence>MSRALFSGMEPPGGARVKVLPSYIGENTAPSSASGQGLRSAVAGTKATFQIVPRDPRGHVINSIEQLPALKTHDMPTTALVGASTAARMAGAVVGISGVTAGPAGFGLAAASAAMHAGLPPPSTLSDAMNGDAVTSLPAPDTTPMELEVTASADPVTCTLTVRDARDNARPGRPDGRPN</sequence>
<dbReference type="EMBL" id="JWZX01002256">
    <property type="protein sequence ID" value="KOO30259.1"/>
    <property type="molecule type" value="Genomic_DNA"/>
</dbReference>
<organism evidence="1 2">
    <name type="scientific">Chrysochromulina tobinii</name>
    <dbReference type="NCBI Taxonomy" id="1460289"/>
    <lineage>
        <taxon>Eukaryota</taxon>
        <taxon>Haptista</taxon>
        <taxon>Haptophyta</taxon>
        <taxon>Prymnesiophyceae</taxon>
        <taxon>Prymnesiales</taxon>
        <taxon>Chrysochromulinaceae</taxon>
        <taxon>Chrysochromulina</taxon>
    </lineage>
</organism>